<reference evidence="1" key="1">
    <citation type="journal article" date="2021" name="Environ. Microbiol.">
        <title>Genomic characterization of three novel Desulfobacterota classes expand the metabolic and phylogenetic diversity of the phylum.</title>
        <authorList>
            <person name="Murphy C.L."/>
            <person name="Biggerstaff J."/>
            <person name="Eichhorn A."/>
            <person name="Ewing E."/>
            <person name="Shahan R."/>
            <person name="Soriano D."/>
            <person name="Stewart S."/>
            <person name="VanMol K."/>
            <person name="Walker R."/>
            <person name="Walters P."/>
            <person name="Elshahed M.S."/>
            <person name="Youssef N.H."/>
        </authorList>
    </citation>
    <scope>NUCLEOTIDE SEQUENCE</scope>
    <source>
        <strain evidence="1">Zod_Metabat.24</strain>
    </source>
</reference>
<evidence type="ECO:0000313" key="2">
    <source>
        <dbReference type="Proteomes" id="UP000809273"/>
    </source>
</evidence>
<dbReference type="Gene3D" id="3.30.2310.20">
    <property type="entry name" value="RelE-like"/>
    <property type="match status" value="1"/>
</dbReference>
<dbReference type="EMBL" id="JAFGIX010000030">
    <property type="protein sequence ID" value="MBN1572848.1"/>
    <property type="molecule type" value="Genomic_DNA"/>
</dbReference>
<protein>
    <submittedName>
        <fullName evidence="1">Uncharacterized protein</fullName>
    </submittedName>
</protein>
<gene>
    <name evidence="1" type="ORF">JW984_06580</name>
</gene>
<reference evidence="1" key="2">
    <citation type="submission" date="2021-01" db="EMBL/GenBank/DDBJ databases">
        <authorList>
            <person name="Hahn C.R."/>
            <person name="Youssef N.H."/>
            <person name="Elshahed M."/>
        </authorList>
    </citation>
    <scope>NUCLEOTIDE SEQUENCE</scope>
    <source>
        <strain evidence="1">Zod_Metabat.24</strain>
    </source>
</reference>
<evidence type="ECO:0000313" key="1">
    <source>
        <dbReference type="EMBL" id="MBN1572848.1"/>
    </source>
</evidence>
<dbReference type="InterPro" id="IPR035093">
    <property type="entry name" value="RelE/ParE_toxin_dom_sf"/>
</dbReference>
<organism evidence="1 2">
    <name type="scientific">Candidatus Zymogenus saltonus</name>
    <dbReference type="NCBI Taxonomy" id="2844893"/>
    <lineage>
        <taxon>Bacteria</taxon>
        <taxon>Deltaproteobacteria</taxon>
        <taxon>Candidatus Zymogenia</taxon>
        <taxon>Candidatus Zymogeniales</taxon>
        <taxon>Candidatus Zymogenaceae</taxon>
        <taxon>Candidatus Zymogenus</taxon>
    </lineage>
</organism>
<dbReference type="AlphaFoldDB" id="A0A9D8KES8"/>
<accession>A0A9D8KES8</accession>
<name>A0A9D8KES8_9DELT</name>
<proteinExistence type="predicted"/>
<comment type="caution">
    <text evidence="1">The sequence shown here is derived from an EMBL/GenBank/DDBJ whole genome shotgun (WGS) entry which is preliminary data.</text>
</comment>
<dbReference type="Proteomes" id="UP000809273">
    <property type="component" value="Unassembled WGS sequence"/>
</dbReference>
<sequence length="101" mass="12163">MSDIEWKIGFGTDNIEEEYYSFFIIHPDQQLCKDHFEIDVKNNPFYHPKPKRIVKLQGKKYKGIYRWKESNTRVMYHIDRPDKTVYVIKTGTATGISYKKR</sequence>
<dbReference type="SUPFAM" id="SSF143011">
    <property type="entry name" value="RelE-like"/>
    <property type="match status" value="1"/>
</dbReference>